<dbReference type="PATRIC" id="fig|1127483.3.peg.5704"/>
<evidence type="ECO:0000256" key="3">
    <source>
        <dbReference type="SAM" id="MobiDB-lite"/>
    </source>
</evidence>
<feature type="domain" description="Sigma-54 factor interaction" evidence="4">
    <location>
        <begin position="138"/>
        <end position="370"/>
    </location>
</feature>
<dbReference type="InterPro" id="IPR002078">
    <property type="entry name" value="Sigma_54_int"/>
</dbReference>
<dbReference type="SMART" id="SM00382">
    <property type="entry name" value="AAA"/>
    <property type="match status" value="1"/>
</dbReference>
<dbReference type="InterPro" id="IPR027417">
    <property type="entry name" value="P-loop_NTPase"/>
</dbReference>
<evidence type="ECO:0000313" key="6">
    <source>
        <dbReference type="Proteomes" id="UP000005808"/>
    </source>
</evidence>
<dbReference type="Proteomes" id="UP000005808">
    <property type="component" value="Unassembled WGS sequence"/>
</dbReference>
<dbReference type="InterPro" id="IPR003593">
    <property type="entry name" value="AAA+_ATPase"/>
</dbReference>
<evidence type="ECO:0000313" key="5">
    <source>
        <dbReference type="EMBL" id="EHP39970.1"/>
    </source>
</evidence>
<keyword evidence="1" id="KW-0547">Nucleotide-binding</keyword>
<sequence length="482" mass="52023">MKTDRWAYESLEVYVWEGKSDIADRVARFLSPLGVDVIRAGALEALPAEPRLKPCVAVISVSVIGAAKFTALDWEAAHGMPVVWVAAPGRETDPGRFPAEYAHILADDFTGPDLRNQIGKLLPQLLAAAEPANALADLVAESPAMHQFLSQVETFADFGSNVMLYGETGAGKERIAQRFHERNNVYGKGPFVAVNCGAIPDGLFESQFFGHAKGAFTGAMFAHRGFFEQANGGTLFLDEIGDLPLFQQVKLLRVLEESALTRLGSTMPVKLDFRLVAATNKDLREAVSQGRFRADLYFRLAVIELRLPSLEERGAVDKVALLVSFLKQMLGASGLDALPPVPDWLKGAVGTAFFTGNVRELRNLAERSCATWPSASALPCSRPGIGTRSGSGPFSVACARVRSIAASARPTGVARRRSAAASSPRWMPIAGGARIRRPAWASAARCCGRRCASSRSPTTRPSRRESPPCHGRVVSSVMAQYR</sequence>
<dbReference type="PANTHER" id="PTHR32071">
    <property type="entry name" value="TRANSCRIPTIONAL REGULATORY PROTEIN"/>
    <property type="match status" value="1"/>
</dbReference>
<gene>
    <name evidence="5" type="ORF">OR16_28574</name>
</gene>
<dbReference type="Pfam" id="PF00158">
    <property type="entry name" value="Sigma54_activat"/>
    <property type="match status" value="1"/>
</dbReference>
<comment type="caution">
    <text evidence="5">The sequence shown here is derived from an EMBL/GenBank/DDBJ whole genome shotgun (WGS) entry which is preliminary data.</text>
</comment>
<dbReference type="InterPro" id="IPR025662">
    <property type="entry name" value="Sigma_54_int_dom_ATP-bd_1"/>
</dbReference>
<dbReference type="EMBL" id="AHJE01000077">
    <property type="protein sequence ID" value="EHP39970.1"/>
    <property type="molecule type" value="Genomic_DNA"/>
</dbReference>
<dbReference type="PROSITE" id="PS50045">
    <property type="entry name" value="SIGMA54_INTERACT_4"/>
    <property type="match status" value="1"/>
</dbReference>
<evidence type="ECO:0000259" key="4">
    <source>
        <dbReference type="PROSITE" id="PS50045"/>
    </source>
</evidence>
<evidence type="ECO:0000256" key="2">
    <source>
        <dbReference type="ARBA" id="ARBA00022840"/>
    </source>
</evidence>
<dbReference type="GO" id="GO:0006355">
    <property type="term" value="P:regulation of DNA-templated transcription"/>
    <property type="evidence" value="ECO:0007669"/>
    <property type="project" value="InterPro"/>
</dbReference>
<dbReference type="SUPFAM" id="SSF52540">
    <property type="entry name" value="P-loop containing nucleoside triphosphate hydrolases"/>
    <property type="match status" value="1"/>
</dbReference>
<evidence type="ECO:0000256" key="1">
    <source>
        <dbReference type="ARBA" id="ARBA00022741"/>
    </source>
</evidence>
<reference evidence="5 6" key="1">
    <citation type="journal article" date="2012" name="J. Bacteriol.">
        <title>De Novo Genome Project of Cupriavidus basilensis OR16.</title>
        <authorList>
            <person name="Cserhati M."/>
            <person name="Kriszt B."/>
            <person name="Szoboszlay S."/>
            <person name="Toth A."/>
            <person name="Szabo I."/>
            <person name="Tancsics A."/>
            <person name="Nagy I."/>
            <person name="Horvath B."/>
            <person name="Nagy I."/>
            <person name="Kukolya J."/>
        </authorList>
    </citation>
    <scope>NUCLEOTIDE SEQUENCE [LARGE SCALE GENOMIC DNA]</scope>
    <source>
        <strain evidence="5 6">OR16</strain>
    </source>
</reference>
<dbReference type="FunFam" id="3.40.50.300:FF:000006">
    <property type="entry name" value="DNA-binding transcriptional regulator NtrC"/>
    <property type="match status" value="1"/>
</dbReference>
<dbReference type="GO" id="GO:0005524">
    <property type="term" value="F:ATP binding"/>
    <property type="evidence" value="ECO:0007669"/>
    <property type="project" value="UniProtKB-KW"/>
</dbReference>
<dbReference type="InterPro" id="IPR025943">
    <property type="entry name" value="Sigma_54_int_dom_ATP-bd_2"/>
</dbReference>
<organism evidence="5 6">
    <name type="scientific">Cupriavidus basilensis OR16</name>
    <dbReference type="NCBI Taxonomy" id="1127483"/>
    <lineage>
        <taxon>Bacteria</taxon>
        <taxon>Pseudomonadati</taxon>
        <taxon>Pseudomonadota</taxon>
        <taxon>Betaproteobacteria</taxon>
        <taxon>Burkholderiales</taxon>
        <taxon>Burkholderiaceae</taxon>
        <taxon>Cupriavidus</taxon>
    </lineage>
</organism>
<dbReference type="PROSITE" id="PS00676">
    <property type="entry name" value="SIGMA54_INTERACT_2"/>
    <property type="match status" value="1"/>
</dbReference>
<dbReference type="PROSITE" id="PS00675">
    <property type="entry name" value="SIGMA54_INTERACT_1"/>
    <property type="match status" value="1"/>
</dbReference>
<protein>
    <submittedName>
        <fullName evidence="5">Transcriptional regulator sigma54 family protein</fullName>
    </submittedName>
</protein>
<accession>H1SBZ1</accession>
<feature type="region of interest" description="Disordered" evidence="3">
    <location>
        <begin position="451"/>
        <end position="470"/>
    </location>
</feature>
<dbReference type="CDD" id="cd00009">
    <property type="entry name" value="AAA"/>
    <property type="match status" value="1"/>
</dbReference>
<feature type="compositionally biased region" description="Low complexity" evidence="3">
    <location>
        <begin position="451"/>
        <end position="460"/>
    </location>
</feature>
<dbReference type="AlphaFoldDB" id="H1SBZ1"/>
<dbReference type="Gene3D" id="3.40.50.300">
    <property type="entry name" value="P-loop containing nucleotide triphosphate hydrolases"/>
    <property type="match status" value="1"/>
</dbReference>
<proteinExistence type="predicted"/>
<keyword evidence="2" id="KW-0067">ATP-binding</keyword>
<name>H1SBZ1_9BURK</name>